<evidence type="ECO:0000313" key="2">
    <source>
        <dbReference type="Proteomes" id="UP000004994"/>
    </source>
</evidence>
<sequence>MSTDSVTMAWWRTDKGGPMMVLSDLRSAFNSVSDGMPPSPALSVRQMEFFFQNIEVLDCSLLFFHKFTANFYNNLIDPRSYGLNSQMAGCSVPLEKLILRLGQNWCIHNSFDSLRPD</sequence>
<dbReference type="EnsemblPlants" id="Solyc01g103395.1.1">
    <property type="protein sequence ID" value="Solyc01g103395.1.1"/>
    <property type="gene ID" value="Solyc01g103395.1"/>
</dbReference>
<protein>
    <submittedName>
        <fullName evidence="1">Uncharacterized protein</fullName>
    </submittedName>
</protein>
<reference evidence="1" key="1">
    <citation type="journal article" date="2012" name="Nature">
        <title>The tomato genome sequence provides insights into fleshy fruit evolution.</title>
        <authorList>
            <consortium name="Tomato Genome Consortium"/>
        </authorList>
    </citation>
    <scope>NUCLEOTIDE SEQUENCE [LARGE SCALE GENOMIC DNA]</scope>
    <source>
        <strain evidence="1">cv. Heinz 1706</strain>
    </source>
</reference>
<evidence type="ECO:0000313" key="1">
    <source>
        <dbReference type="EnsemblPlants" id="Solyc01g103395.1.1"/>
    </source>
</evidence>
<accession>A0A3Q7EQ57</accession>
<reference evidence="1" key="2">
    <citation type="submission" date="2019-01" db="UniProtKB">
        <authorList>
            <consortium name="EnsemblPlants"/>
        </authorList>
    </citation>
    <scope>IDENTIFICATION</scope>
    <source>
        <strain evidence="1">cv. Heinz 1706</strain>
    </source>
</reference>
<organism evidence="1">
    <name type="scientific">Solanum lycopersicum</name>
    <name type="common">Tomato</name>
    <name type="synonym">Lycopersicon esculentum</name>
    <dbReference type="NCBI Taxonomy" id="4081"/>
    <lineage>
        <taxon>Eukaryota</taxon>
        <taxon>Viridiplantae</taxon>
        <taxon>Streptophyta</taxon>
        <taxon>Embryophyta</taxon>
        <taxon>Tracheophyta</taxon>
        <taxon>Spermatophyta</taxon>
        <taxon>Magnoliopsida</taxon>
        <taxon>eudicotyledons</taxon>
        <taxon>Gunneridae</taxon>
        <taxon>Pentapetalae</taxon>
        <taxon>asterids</taxon>
        <taxon>lamiids</taxon>
        <taxon>Solanales</taxon>
        <taxon>Solanaceae</taxon>
        <taxon>Solanoideae</taxon>
        <taxon>Solaneae</taxon>
        <taxon>Solanum</taxon>
        <taxon>Solanum subgen. Lycopersicon</taxon>
    </lineage>
</organism>
<keyword evidence="2" id="KW-1185">Reference proteome</keyword>
<dbReference type="AlphaFoldDB" id="A0A3Q7EQ57"/>
<proteinExistence type="predicted"/>
<name>A0A3Q7EQ57_SOLLC</name>
<dbReference type="Gramene" id="Solyc01g103395.1.1">
    <property type="protein sequence ID" value="Solyc01g103395.1.1"/>
    <property type="gene ID" value="Solyc01g103395.1"/>
</dbReference>
<dbReference type="InParanoid" id="A0A3Q7EQ57"/>
<dbReference type="Proteomes" id="UP000004994">
    <property type="component" value="Chromosome 1"/>
</dbReference>